<name>A0A101M5R3_PICGL</name>
<accession>A0A101M5R3</accession>
<evidence type="ECO:0008006" key="2">
    <source>
        <dbReference type="Google" id="ProtNLM"/>
    </source>
</evidence>
<dbReference type="EMBL" id="LKAM01000001">
    <property type="protein sequence ID" value="KUM51434.1"/>
    <property type="molecule type" value="Genomic_DNA"/>
</dbReference>
<dbReference type="GO" id="GO:0003676">
    <property type="term" value="F:nucleic acid binding"/>
    <property type="evidence" value="ECO:0007669"/>
    <property type="project" value="InterPro"/>
</dbReference>
<dbReference type="InterPro" id="IPR036875">
    <property type="entry name" value="Znf_CCHC_sf"/>
</dbReference>
<geneLocation type="mitochondrion" evidence="1"/>
<keyword evidence="1" id="KW-0496">Mitochondrion</keyword>
<dbReference type="AlphaFoldDB" id="A0A101M5R3"/>
<dbReference type="SUPFAM" id="SSF57756">
    <property type="entry name" value="Retrovirus zinc finger-like domains"/>
    <property type="match status" value="1"/>
</dbReference>
<protein>
    <recommendedName>
        <fullName evidence="2">CCHC-type domain-containing protein</fullName>
    </recommendedName>
</protein>
<organism evidence="1">
    <name type="scientific">Picea glauca</name>
    <name type="common">White spruce</name>
    <name type="synonym">Pinus glauca</name>
    <dbReference type="NCBI Taxonomy" id="3330"/>
    <lineage>
        <taxon>Eukaryota</taxon>
        <taxon>Viridiplantae</taxon>
        <taxon>Streptophyta</taxon>
        <taxon>Embryophyta</taxon>
        <taxon>Tracheophyta</taxon>
        <taxon>Spermatophyta</taxon>
        <taxon>Pinopsida</taxon>
        <taxon>Pinidae</taxon>
        <taxon>Conifers I</taxon>
        <taxon>Pinales</taxon>
        <taxon>Pinaceae</taxon>
        <taxon>Picea</taxon>
    </lineage>
</organism>
<comment type="caution">
    <text evidence="1">The sequence shown here is derived from an EMBL/GenBank/DDBJ whole genome shotgun (WGS) entry which is preliminary data.</text>
</comment>
<proteinExistence type="predicted"/>
<dbReference type="GO" id="GO:0008270">
    <property type="term" value="F:zinc ion binding"/>
    <property type="evidence" value="ECO:0007669"/>
    <property type="project" value="InterPro"/>
</dbReference>
<evidence type="ECO:0000313" key="1">
    <source>
        <dbReference type="EMBL" id="KUM51434.1"/>
    </source>
</evidence>
<sequence>MLLGTTNFPTTCDGLTNPIHAAHQKEWFIQELLPLTRIPLTQQKIYFLTDALKQAMKIEAMVGYPGTHRVAVPTGAPDLSQVQNQIAILTEKIQELTLPKVGRPQVWCTGCHTEGHHVSECPRYRGA</sequence>
<gene>
    <name evidence="1" type="ORF">ABT39_MTgene1282</name>
</gene>
<reference evidence="1" key="1">
    <citation type="journal article" date="2015" name="Genome Biol. Evol.">
        <title>Organellar Genomes of White Spruce (Picea glauca): Assembly and Annotation.</title>
        <authorList>
            <person name="Jackman S.D."/>
            <person name="Warren R.L."/>
            <person name="Gibb E.A."/>
            <person name="Vandervalk B.P."/>
            <person name="Mohamadi H."/>
            <person name="Chu J."/>
            <person name="Raymond A."/>
            <person name="Pleasance S."/>
            <person name="Coope R."/>
            <person name="Wildung M.R."/>
            <person name="Ritland C.E."/>
            <person name="Bousquet J."/>
            <person name="Jones S.J."/>
            <person name="Bohlmann J."/>
            <person name="Birol I."/>
        </authorList>
    </citation>
    <scope>NUCLEOTIDE SEQUENCE [LARGE SCALE GENOMIC DNA]</scope>
    <source>
        <tissue evidence="1">Flushing bud</tissue>
    </source>
</reference>